<dbReference type="EMBL" id="JAVRRF010000013">
    <property type="protein sequence ID" value="KAK5059186.1"/>
    <property type="molecule type" value="Genomic_DNA"/>
</dbReference>
<dbReference type="Proteomes" id="UP001345691">
    <property type="component" value="Unassembled WGS sequence"/>
</dbReference>
<reference evidence="2 3" key="1">
    <citation type="submission" date="2023-08" db="EMBL/GenBank/DDBJ databases">
        <title>Black Yeasts Isolated from many extreme environments.</title>
        <authorList>
            <person name="Coleine C."/>
            <person name="Stajich J.E."/>
            <person name="Selbmann L."/>
        </authorList>
    </citation>
    <scope>NUCLEOTIDE SEQUENCE [LARGE SCALE GENOMIC DNA]</scope>
    <source>
        <strain evidence="2 3">CCFEE 6328</strain>
    </source>
</reference>
<sequence length="441" mass="47250">MGTVILGGGIIGLATAYYLSLAKPPTEFEPLHIVDSSPTLLTSASGLAGGFLASNWFSPAVSSLGALSFRLHRELAENHNGPHRWGYAPSHVYSLSVDERGVSRAGKKEKADAWLQEGTSRAQLVQTEGKGVMLNDDGTPAVFTPQEGGTLETIASPDECAQIEPKELCEFLLEECKKYGVKVHLSTKAEGVETDNNGALKGLKLKSSDNNDHFLECDKVVVSAGAWTPRVFKSLFPKSATRIPVSPLAGYSLAVKSPRYTTPFVDAEKRQIGGGEDNWLCYAIYCAPGRHFAYAPEAYARLARNGETEIWVGGINDSTLPLPELAVSVKDMIDPESINDLRKTIVQLTGLAKEGDDLHHDDLELVREGLCFRPVTHKGTPLIGKVPEKNLGSIKVGNGGVWIASGHGPWGISLSLGTGLVVSEMLLGKKPSADVRALGII</sequence>
<dbReference type="PANTHER" id="PTHR13847">
    <property type="entry name" value="SARCOSINE DEHYDROGENASE-RELATED"/>
    <property type="match status" value="1"/>
</dbReference>
<dbReference type="InterPro" id="IPR006076">
    <property type="entry name" value="FAD-dep_OxRdtase"/>
</dbReference>
<evidence type="ECO:0000313" key="2">
    <source>
        <dbReference type="EMBL" id="KAK5059186.1"/>
    </source>
</evidence>
<dbReference type="Pfam" id="PF01266">
    <property type="entry name" value="DAO"/>
    <property type="match status" value="1"/>
</dbReference>
<comment type="caution">
    <text evidence="2">The sequence shown here is derived from an EMBL/GenBank/DDBJ whole genome shotgun (WGS) entry which is preliminary data.</text>
</comment>
<dbReference type="InterPro" id="IPR036188">
    <property type="entry name" value="FAD/NAD-bd_sf"/>
</dbReference>
<dbReference type="SUPFAM" id="SSF51905">
    <property type="entry name" value="FAD/NAD(P)-binding domain"/>
    <property type="match status" value="1"/>
</dbReference>
<proteinExistence type="predicted"/>
<dbReference type="Gene3D" id="3.50.50.60">
    <property type="entry name" value="FAD/NAD(P)-binding domain"/>
    <property type="match status" value="1"/>
</dbReference>
<name>A0ABR0J9D2_9EURO</name>
<feature type="domain" description="FAD dependent oxidoreductase" evidence="1">
    <location>
        <begin position="4"/>
        <end position="425"/>
    </location>
</feature>
<gene>
    <name evidence="2" type="ORF">LTR69_006475</name>
</gene>
<organism evidence="2 3">
    <name type="scientific">Exophiala sideris</name>
    <dbReference type="NCBI Taxonomy" id="1016849"/>
    <lineage>
        <taxon>Eukaryota</taxon>
        <taxon>Fungi</taxon>
        <taxon>Dikarya</taxon>
        <taxon>Ascomycota</taxon>
        <taxon>Pezizomycotina</taxon>
        <taxon>Eurotiomycetes</taxon>
        <taxon>Chaetothyriomycetidae</taxon>
        <taxon>Chaetothyriales</taxon>
        <taxon>Herpotrichiellaceae</taxon>
        <taxon>Exophiala</taxon>
    </lineage>
</organism>
<protein>
    <recommendedName>
        <fullName evidence="1">FAD dependent oxidoreductase domain-containing protein</fullName>
    </recommendedName>
</protein>
<accession>A0ABR0J9D2</accession>
<keyword evidence="3" id="KW-1185">Reference proteome</keyword>
<dbReference type="Gene3D" id="3.30.9.10">
    <property type="entry name" value="D-Amino Acid Oxidase, subunit A, domain 2"/>
    <property type="match status" value="1"/>
</dbReference>
<dbReference type="PANTHER" id="PTHR13847:SF185">
    <property type="entry name" value="FAD DEPENDENT OXIDOREDUCTASE SUPERFAMILY (AFU_ORTHOLOGUE AFUA_3G02360)"/>
    <property type="match status" value="1"/>
</dbReference>
<evidence type="ECO:0000259" key="1">
    <source>
        <dbReference type="Pfam" id="PF01266"/>
    </source>
</evidence>
<evidence type="ECO:0000313" key="3">
    <source>
        <dbReference type="Proteomes" id="UP001345691"/>
    </source>
</evidence>